<proteinExistence type="predicted"/>
<name>A0AAI8BEU0_9BURK</name>
<gene>
    <name evidence="1" type="ORF">DM82_5828</name>
</gene>
<evidence type="ECO:0000313" key="1">
    <source>
        <dbReference type="EMBL" id="AIO70903.1"/>
    </source>
</evidence>
<protein>
    <submittedName>
        <fullName evidence="1">Uncharacterized protein</fullName>
    </submittedName>
</protein>
<organism evidence="1 2">
    <name type="scientific">Burkholderia oklahomensis</name>
    <dbReference type="NCBI Taxonomy" id="342113"/>
    <lineage>
        <taxon>Bacteria</taxon>
        <taxon>Pseudomonadati</taxon>
        <taxon>Pseudomonadota</taxon>
        <taxon>Betaproteobacteria</taxon>
        <taxon>Burkholderiales</taxon>
        <taxon>Burkholderiaceae</taxon>
        <taxon>Burkholderia</taxon>
        <taxon>pseudomallei group</taxon>
    </lineage>
</organism>
<sequence>MKITWKSSAFTKCPKNNDFGCEMPNRDAPDWTRTREIKALKVNIKKVRNIHTLLARKNRVAVNVGEVRKELAETGLGRKLFEAVKYVGCRGLYYKRHQLTKIEASAKKRIQDWPEDKNKVLP</sequence>
<reference evidence="1 2" key="1">
    <citation type="submission" date="2014-06" db="EMBL/GenBank/DDBJ databases">
        <authorList>
            <person name="Bishop-Lilly K.A."/>
            <person name="Broomall S.M."/>
            <person name="Chain P.S."/>
            <person name="Chertkov O."/>
            <person name="Coyne S.R."/>
            <person name="Daligault H.E."/>
            <person name="Davenport K.W."/>
            <person name="Erkkila T."/>
            <person name="Frey K.G."/>
            <person name="Gibbons H.S."/>
            <person name="Gu W."/>
            <person name="Jaissle J."/>
            <person name="Johnson S.L."/>
            <person name="Koroleva G.I."/>
            <person name="Ladner J.T."/>
            <person name="Lo C.-C."/>
            <person name="Minogue T.D."/>
            <person name="Munk C."/>
            <person name="Palacios G.F."/>
            <person name="Redden C.L."/>
            <person name="Rosenzweig C.N."/>
            <person name="Scholz M.B."/>
            <person name="Teshima H."/>
            <person name="Xu Y."/>
        </authorList>
    </citation>
    <scope>NUCLEOTIDE SEQUENCE [LARGE SCALE GENOMIC DNA]</scope>
    <source>
        <strain evidence="1 2">EO147</strain>
    </source>
</reference>
<accession>A0AAI8BEU0</accession>
<dbReference type="AlphaFoldDB" id="A0AAI8BEU0"/>
<keyword evidence="2" id="KW-1185">Reference proteome</keyword>
<dbReference type="KEGG" id="bok:DM82_5828"/>
<evidence type="ECO:0000313" key="2">
    <source>
        <dbReference type="Proteomes" id="UP000029424"/>
    </source>
</evidence>
<dbReference type="RefSeq" id="WP_144444737.1">
    <property type="nucleotide sequence ID" value="NZ_CP008727.1"/>
</dbReference>
<dbReference type="EMBL" id="CP008727">
    <property type="protein sequence ID" value="AIO70903.1"/>
    <property type="molecule type" value="Genomic_DNA"/>
</dbReference>
<dbReference type="Proteomes" id="UP000029424">
    <property type="component" value="Chromosome 2"/>
</dbReference>